<dbReference type="AlphaFoldDB" id="A4XUJ4"/>
<proteinExistence type="predicted"/>
<evidence type="ECO:0008006" key="2">
    <source>
        <dbReference type="Google" id="ProtNLM"/>
    </source>
</evidence>
<protein>
    <recommendedName>
        <fullName evidence="2">TniQ family protein</fullName>
    </recommendedName>
</protein>
<dbReference type="KEGG" id="pmy:Pmen_2251"/>
<gene>
    <name evidence="1" type="ordered locus">Pmen_2251</name>
</gene>
<reference evidence="1" key="1">
    <citation type="submission" date="2007-04" db="EMBL/GenBank/DDBJ databases">
        <title>Complete sequence of Pseudomonas mendocina ymp.</title>
        <authorList>
            <consortium name="US DOE Joint Genome Institute"/>
            <person name="Copeland A."/>
            <person name="Lucas S."/>
            <person name="Lapidus A."/>
            <person name="Barry K."/>
            <person name="Glavina del Rio T."/>
            <person name="Dalin E."/>
            <person name="Tice H."/>
            <person name="Pitluck S."/>
            <person name="Kiss H."/>
            <person name="Brettin T."/>
            <person name="Detter J.C."/>
            <person name="Bruce D."/>
            <person name="Han C."/>
            <person name="Schmutz J."/>
            <person name="Larimer F."/>
            <person name="Land M."/>
            <person name="Hauser L."/>
            <person name="Kyrpides N."/>
            <person name="Mikhailova N."/>
            <person name="Hersman L."/>
            <person name="Dubois J."/>
            <person name="Maurice P."/>
            <person name="Richardson P."/>
        </authorList>
    </citation>
    <scope>NUCLEOTIDE SEQUENCE [LARGE SCALE GENOMIC DNA]</scope>
    <source>
        <strain evidence="1">Ymp</strain>
    </source>
</reference>
<evidence type="ECO:0000313" key="1">
    <source>
        <dbReference type="EMBL" id="ABP85010.1"/>
    </source>
</evidence>
<dbReference type="EMBL" id="CP000680">
    <property type="protein sequence ID" value="ABP85010.1"/>
    <property type="molecule type" value="Genomic_DNA"/>
</dbReference>
<sequence length="422" mass="48329">MPYESIYSIYLKLSSLNCIKLSSMGYPLRVMSESQWSSHLLTRWLELNVENIDSHLPWNYASYKCLRSFTVENFRFCRECINFGYHSVFNSIYSHQVCVLHKCQLSKACSLCSKQYLQGFRVGNLIPRVIRKCNVCGFQDIGSAREMRMRHARGLLGALEEFGHRQAEWYESILGVDAVYFNKYCAQEELREYLTGPLEALTKLKSPEALAGYSVTDGMSFFFVKPEALKDHGRLYPETQAVICEKLEARHLRGHQNCLKHLNRLISYPDGTEMTIKLCAVSLAYLIFRIKGIYEKWPTPGSTSIGVAGMTGLFPYQYAPDPVPNYRSALLFFLSILGRLQHYISQGDNFALLCRFDREYLFKGESGRVFFKKTSYSFRSLCRSPSSRIRLFRDGTGGPIVVITEVGNHSASGFARIKNIIF</sequence>
<dbReference type="STRING" id="399739.Pmen_2251"/>
<accession>A4XUJ4</accession>
<organism evidence="1">
    <name type="scientific">Ectopseudomonas mendocina (strain ymp)</name>
    <name type="common">Pseudomonas mendocina</name>
    <dbReference type="NCBI Taxonomy" id="399739"/>
    <lineage>
        <taxon>Bacteria</taxon>
        <taxon>Pseudomonadati</taxon>
        <taxon>Pseudomonadota</taxon>
        <taxon>Gammaproteobacteria</taxon>
        <taxon>Pseudomonadales</taxon>
        <taxon>Pseudomonadaceae</taxon>
        <taxon>Ectopseudomonas</taxon>
    </lineage>
</organism>
<name>A4XUJ4_ECTM1</name>
<dbReference type="HOGENOM" id="CLU_608152_0_0_6"/>